<accession>A0A8J2T4Q0</accession>
<dbReference type="AlphaFoldDB" id="A0A8J2T4Q0"/>
<evidence type="ECO:0000256" key="1">
    <source>
        <dbReference type="SAM" id="MobiDB-lite"/>
    </source>
</evidence>
<evidence type="ECO:0000256" key="2">
    <source>
        <dbReference type="SAM" id="Phobius"/>
    </source>
</evidence>
<feature type="compositionally biased region" description="Polar residues" evidence="1">
    <location>
        <begin position="108"/>
        <end position="120"/>
    </location>
</feature>
<dbReference type="PANTHER" id="PTHR28251:SF1">
    <property type="entry name" value="V-TYPE ATPASE ASSEMBLY FACTOR PKR1"/>
    <property type="match status" value="1"/>
</dbReference>
<feature type="transmembrane region" description="Helical" evidence="2">
    <location>
        <begin position="47"/>
        <end position="65"/>
    </location>
</feature>
<evidence type="ECO:0000313" key="4">
    <source>
        <dbReference type="Proteomes" id="UP000019375"/>
    </source>
</evidence>
<sequence>MSFFQDLWQSIFEPGTSPQLLIATHLSFASLILVLAWLSYATRNVHFFALLAIASILWGLVTWFVNELQQANLRDNDELAQAQEEEFEKSEKDQKEQEEDQGKRGTRPQISSATGANVSSRRVRSRKT</sequence>
<feature type="transmembrane region" description="Helical" evidence="2">
    <location>
        <begin position="20"/>
        <end position="40"/>
    </location>
</feature>
<proteinExistence type="predicted"/>
<dbReference type="GO" id="GO:0005789">
    <property type="term" value="C:endoplasmic reticulum membrane"/>
    <property type="evidence" value="ECO:0007669"/>
    <property type="project" value="TreeGrafter"/>
</dbReference>
<keyword evidence="2" id="KW-1133">Transmembrane helix</keyword>
<keyword evidence="2" id="KW-0812">Transmembrane</keyword>
<gene>
    <name evidence="3" type="ORF">BN860_10352g</name>
</gene>
<dbReference type="OrthoDB" id="9626941at2759"/>
<name>A0A8J2T4Q0_ZYGB2</name>
<dbReference type="EMBL" id="HG316455">
    <property type="protein sequence ID" value="CDF88441.1"/>
    <property type="molecule type" value="Genomic_DNA"/>
</dbReference>
<dbReference type="Proteomes" id="UP000019375">
    <property type="component" value="Unassembled WGS sequence"/>
</dbReference>
<keyword evidence="4" id="KW-1185">Reference proteome</keyword>
<dbReference type="InterPro" id="IPR013945">
    <property type="entry name" value="Pkr1"/>
</dbReference>
<dbReference type="PANTHER" id="PTHR28251">
    <property type="entry name" value="V-TYPE ATPASE ASSEMBLY FACTOR PKR1"/>
    <property type="match status" value="1"/>
</dbReference>
<organism evidence="3 4">
    <name type="scientific">Zygosaccharomyces bailii (strain CLIB 213 / ATCC 58445 / CBS 680 / BCRC 21525 / NBRC 1098 / NCYC 1416 / NRRL Y-2227)</name>
    <dbReference type="NCBI Taxonomy" id="1333698"/>
    <lineage>
        <taxon>Eukaryota</taxon>
        <taxon>Fungi</taxon>
        <taxon>Dikarya</taxon>
        <taxon>Ascomycota</taxon>
        <taxon>Saccharomycotina</taxon>
        <taxon>Saccharomycetes</taxon>
        <taxon>Saccharomycetales</taxon>
        <taxon>Saccharomycetaceae</taxon>
        <taxon>Zygosaccharomyces</taxon>
    </lineage>
</organism>
<keyword evidence="2" id="KW-0472">Membrane</keyword>
<dbReference type="GO" id="GO:0070072">
    <property type="term" value="P:vacuolar proton-transporting V-type ATPase complex assembly"/>
    <property type="evidence" value="ECO:0007669"/>
    <property type="project" value="InterPro"/>
</dbReference>
<reference evidence="4" key="1">
    <citation type="journal article" date="2013" name="Genome Announc.">
        <title>Genome sequence of the food spoilage yeast Zygosaccharomyces bailii CLIB 213(T).</title>
        <authorList>
            <person name="Galeote V."/>
            <person name="Bigey F."/>
            <person name="Devillers H."/>
            <person name="Neuveglise C."/>
            <person name="Dequin S."/>
        </authorList>
    </citation>
    <scope>NUCLEOTIDE SEQUENCE [LARGE SCALE GENOMIC DNA]</scope>
    <source>
        <strain evidence="4">CLIB 213 / ATCC 58445 / CBS 680 / CCRC 21525 / NBRC 1098 / NCYC 1416 / NRRL Y-2227</strain>
    </source>
</reference>
<protein>
    <submittedName>
        <fullName evidence="3">BN860_10352g1_1</fullName>
    </submittedName>
</protein>
<feature type="region of interest" description="Disordered" evidence="1">
    <location>
        <begin position="79"/>
        <end position="128"/>
    </location>
</feature>
<dbReference type="Pfam" id="PF08636">
    <property type="entry name" value="Pkr1"/>
    <property type="match status" value="1"/>
</dbReference>
<evidence type="ECO:0000313" key="3">
    <source>
        <dbReference type="EMBL" id="CDF88441.1"/>
    </source>
</evidence>
<feature type="compositionally biased region" description="Basic and acidic residues" evidence="1">
    <location>
        <begin position="89"/>
        <end position="103"/>
    </location>
</feature>